<dbReference type="InterPro" id="IPR029058">
    <property type="entry name" value="AB_hydrolase_fold"/>
</dbReference>
<reference evidence="2 3" key="1">
    <citation type="submission" date="2016-09" db="EMBL/GenBank/DDBJ databases">
        <title>The complete genome sequences of Rhizobium gallicum, symbiovars gallicum and phaseoli, symbionts associated to common bean (Phaseolus vulgaris).</title>
        <authorList>
            <person name="Bustos P."/>
            <person name="Santamaria R.I."/>
            <person name="Perez-Carrascal O.M."/>
            <person name="Juarez S."/>
            <person name="Lozano L."/>
            <person name="Martinez-Flores I."/>
            <person name="Martinez-Romero E."/>
            <person name="Cevallos M."/>
            <person name="Romero D."/>
            <person name="Davila G."/>
            <person name="Gonzalez V."/>
        </authorList>
    </citation>
    <scope>NUCLEOTIDE SEQUENCE [LARGE SCALE GENOMIC DNA]</scope>
    <source>
        <strain evidence="2 3">IE4872</strain>
        <plasmid evidence="3">prgalie4872d</plasmid>
    </source>
</reference>
<dbReference type="PANTHER" id="PTHR46623:SF10">
    <property type="entry name" value="CARBOXYMETHYLENEBUTENOLIDASE HOMOLOG"/>
    <property type="match status" value="1"/>
</dbReference>
<dbReference type="Proteomes" id="UP000184749">
    <property type="component" value="Plasmid pRgalIE4872d"/>
</dbReference>
<evidence type="ECO:0000259" key="1">
    <source>
        <dbReference type="Pfam" id="PF01738"/>
    </source>
</evidence>
<evidence type="ECO:0000313" key="2">
    <source>
        <dbReference type="EMBL" id="APO71354.1"/>
    </source>
</evidence>
<dbReference type="OrthoDB" id="9787933at2"/>
<dbReference type="InterPro" id="IPR002925">
    <property type="entry name" value="Dienelactn_hydro"/>
</dbReference>
<gene>
    <name evidence="2" type="ORF">IE4872_PD00824</name>
</gene>
<organism evidence="2 3">
    <name type="scientific">Rhizobium gallicum</name>
    <dbReference type="NCBI Taxonomy" id="56730"/>
    <lineage>
        <taxon>Bacteria</taxon>
        <taxon>Pseudomonadati</taxon>
        <taxon>Pseudomonadota</taxon>
        <taxon>Alphaproteobacteria</taxon>
        <taxon>Hyphomicrobiales</taxon>
        <taxon>Rhizobiaceae</taxon>
        <taxon>Rhizobium/Agrobacterium group</taxon>
        <taxon>Rhizobium</taxon>
    </lineage>
</organism>
<name>A0A1L5NTY3_9HYPH</name>
<feature type="domain" description="Dienelactone hydrolase" evidence="1">
    <location>
        <begin position="16"/>
        <end position="241"/>
    </location>
</feature>
<protein>
    <submittedName>
        <fullName evidence="2">Dienelactone hydrolase protein</fullName>
    </submittedName>
</protein>
<proteinExistence type="predicted"/>
<dbReference type="Gene3D" id="3.40.50.1820">
    <property type="entry name" value="alpha/beta hydrolase"/>
    <property type="match status" value="1"/>
</dbReference>
<geneLocation type="plasmid" evidence="3">
    <name>prgalie4872d</name>
</geneLocation>
<dbReference type="EMBL" id="CP017105">
    <property type="protein sequence ID" value="APO71354.1"/>
    <property type="molecule type" value="Genomic_DNA"/>
</dbReference>
<keyword evidence="2" id="KW-0378">Hydrolase</keyword>
<evidence type="ECO:0000313" key="3">
    <source>
        <dbReference type="Proteomes" id="UP000184749"/>
    </source>
</evidence>
<keyword evidence="2" id="KW-0614">Plasmid</keyword>
<dbReference type="GO" id="GO:0016787">
    <property type="term" value="F:hydrolase activity"/>
    <property type="evidence" value="ECO:0007669"/>
    <property type="project" value="UniProtKB-KW"/>
</dbReference>
<dbReference type="PANTHER" id="PTHR46623">
    <property type="entry name" value="CARBOXYMETHYLENEBUTENOLIDASE-RELATED"/>
    <property type="match status" value="1"/>
</dbReference>
<sequence length="245" mass="26795">MKRDITITTLDGTAPAWLYSPHGSQKMKGGILFFMDAMGPRPSMDVMAQFLADDGYLVLLPDLFYRFGDYGPFSGSSFAHEASRNQLIKMITETTLDMTARDAEAFLAVFDQERVAGPYGVVGYCMGGGRALTVAARYHDKIAATASFHGGNLASDAPNSPHLLAADIKARVYIGMAGEDGSFPPEQSTRFTDAFRNAGADFAIENYVGMAHGWTVPDRDGVYDERGAKRHWSRLLQLFNETIGQ</sequence>
<dbReference type="InterPro" id="IPR051049">
    <property type="entry name" value="Dienelactone_hydrolase-like"/>
</dbReference>
<accession>A0A1L5NTY3</accession>
<dbReference type="RefSeq" id="WP_074071678.1">
    <property type="nucleotide sequence ID" value="NZ_CP017105.1"/>
</dbReference>
<dbReference type="Pfam" id="PF01738">
    <property type="entry name" value="DLH"/>
    <property type="match status" value="1"/>
</dbReference>
<dbReference type="AlphaFoldDB" id="A0A1L5NTY3"/>
<dbReference type="SUPFAM" id="SSF53474">
    <property type="entry name" value="alpha/beta-Hydrolases"/>
    <property type="match status" value="1"/>
</dbReference>